<protein>
    <submittedName>
        <fullName evidence="2">Uncharacterized protein</fullName>
    </submittedName>
</protein>
<dbReference type="AlphaFoldDB" id="A0A1Q9CXB1"/>
<proteinExistence type="predicted"/>
<evidence type="ECO:0000256" key="1">
    <source>
        <dbReference type="SAM" id="MobiDB-lite"/>
    </source>
</evidence>
<organism evidence="2 3">
    <name type="scientific">Symbiodinium microadriaticum</name>
    <name type="common">Dinoflagellate</name>
    <name type="synonym">Zooxanthella microadriatica</name>
    <dbReference type="NCBI Taxonomy" id="2951"/>
    <lineage>
        <taxon>Eukaryota</taxon>
        <taxon>Sar</taxon>
        <taxon>Alveolata</taxon>
        <taxon>Dinophyceae</taxon>
        <taxon>Suessiales</taxon>
        <taxon>Symbiodiniaceae</taxon>
        <taxon>Symbiodinium</taxon>
    </lineage>
</organism>
<gene>
    <name evidence="2" type="ORF">AK812_SmicGene31223</name>
</gene>
<name>A0A1Q9CXB1_SYMMI</name>
<comment type="caution">
    <text evidence="2">The sequence shown here is derived from an EMBL/GenBank/DDBJ whole genome shotgun (WGS) entry which is preliminary data.</text>
</comment>
<evidence type="ECO:0000313" key="2">
    <source>
        <dbReference type="EMBL" id="OLP87547.1"/>
    </source>
</evidence>
<dbReference type="OrthoDB" id="10299204at2759"/>
<reference evidence="2 3" key="1">
    <citation type="submission" date="2016-02" db="EMBL/GenBank/DDBJ databases">
        <title>Genome analysis of coral dinoflagellate symbionts highlights evolutionary adaptations to a symbiotic lifestyle.</title>
        <authorList>
            <person name="Aranda M."/>
            <person name="Li Y."/>
            <person name="Liew Y.J."/>
            <person name="Baumgarten S."/>
            <person name="Simakov O."/>
            <person name="Wilson M."/>
            <person name="Piel J."/>
            <person name="Ashoor H."/>
            <person name="Bougouffa S."/>
            <person name="Bajic V.B."/>
            <person name="Ryu T."/>
            <person name="Ravasi T."/>
            <person name="Bayer T."/>
            <person name="Micklem G."/>
            <person name="Kim H."/>
            <person name="Bhak J."/>
            <person name="Lajeunesse T.C."/>
            <person name="Voolstra C.R."/>
        </authorList>
    </citation>
    <scope>NUCLEOTIDE SEQUENCE [LARGE SCALE GENOMIC DNA]</scope>
    <source>
        <strain evidence="2 3">CCMP2467</strain>
    </source>
</reference>
<accession>A0A1Q9CXB1</accession>
<keyword evidence="3" id="KW-1185">Reference proteome</keyword>
<sequence length="310" mass="34454">MGDTIPLLLEQTMQIVGTNRASDAHEDNGTVGGPGPCKKRRVLNTLELARMRLEYLCDEDGENGLCQHAVWDDLKDALKDLRQGQEVFQYITRQQWGDQVAQGATRTGSQKNGDRCWGFLLQEGEELREEESQLDYVHPADVVALSEGAQGDATAMIDLLLRNAQLVMHFVPIGGEQFRQLMAAIVVWRQRNSGGSIFVDTQTTDKGEQEQPPPLDSEKWVPPLDGRSSVGGLWGSSRNHAKRLPVSVALQPVRRHVGKVFRGEDLSSTEWCPEACTQSAVDSKISLDFDGPCMLWQRAFMVVPEKRGVV</sequence>
<dbReference type="EMBL" id="LSRX01000854">
    <property type="protein sequence ID" value="OLP87547.1"/>
    <property type="molecule type" value="Genomic_DNA"/>
</dbReference>
<evidence type="ECO:0000313" key="3">
    <source>
        <dbReference type="Proteomes" id="UP000186817"/>
    </source>
</evidence>
<dbReference type="Proteomes" id="UP000186817">
    <property type="component" value="Unassembled WGS sequence"/>
</dbReference>
<feature type="region of interest" description="Disordered" evidence="1">
    <location>
        <begin position="197"/>
        <end position="222"/>
    </location>
</feature>